<evidence type="ECO:0000256" key="5">
    <source>
        <dbReference type="PIRSR" id="PIRSR000350-3"/>
    </source>
</evidence>
<dbReference type="SUPFAM" id="SSF51905">
    <property type="entry name" value="FAD/NAD(P)-binding domain"/>
    <property type="match status" value="1"/>
</dbReference>
<evidence type="ECO:0000256" key="3">
    <source>
        <dbReference type="ARBA" id="ARBA00022827"/>
    </source>
</evidence>
<dbReference type="InterPro" id="IPR016156">
    <property type="entry name" value="FAD/NAD-linked_Rdtase_dimer_sf"/>
</dbReference>
<dbReference type="SUPFAM" id="SSF55424">
    <property type="entry name" value="FAD/NAD-linked reductases, dimerisation (C-terminal) domain"/>
    <property type="match status" value="1"/>
</dbReference>
<evidence type="ECO:0000256" key="1">
    <source>
        <dbReference type="ARBA" id="ARBA00007532"/>
    </source>
</evidence>
<evidence type="ECO:0000256" key="4">
    <source>
        <dbReference type="ARBA" id="ARBA00023027"/>
    </source>
</evidence>
<dbReference type="PRINTS" id="PR00411">
    <property type="entry name" value="PNDRDTASEI"/>
</dbReference>
<keyword evidence="4 5" id="KW-0520">NAD</keyword>
<dbReference type="OrthoDB" id="361797at2759"/>
<dbReference type="GO" id="GO:0050660">
    <property type="term" value="F:flavin adenine dinucleotide binding"/>
    <property type="evidence" value="ECO:0007669"/>
    <property type="project" value="TreeGrafter"/>
</dbReference>
<dbReference type="Gene3D" id="3.50.50.60">
    <property type="entry name" value="FAD/NAD(P)-binding domain"/>
    <property type="match status" value="2"/>
</dbReference>
<dbReference type="InterPro" id="IPR050151">
    <property type="entry name" value="Class-I_Pyr_Nuc-Dis_Oxidored"/>
</dbReference>
<evidence type="ECO:0000259" key="8">
    <source>
        <dbReference type="Pfam" id="PF07992"/>
    </source>
</evidence>
<dbReference type="PANTHER" id="PTHR22912:SF151">
    <property type="entry name" value="DIHYDROLIPOYL DEHYDROGENASE, MITOCHONDRIAL"/>
    <property type="match status" value="1"/>
</dbReference>
<dbReference type="EMBL" id="ML978126">
    <property type="protein sequence ID" value="KAF2098961.1"/>
    <property type="molecule type" value="Genomic_DNA"/>
</dbReference>
<sequence length="497" mass="52133">MPPYNSINLHPSSHAPSSLKNATYDVICIGSGWAGRVIGARLVKAGYTAVVVEEELVGGDCPFWACVPSKALLRPLQALEEAKAVTGVKERLNSANGVDVHAVFARRDAFTSKWNDADRLVPLVENSGADLVRGVGRLTGVKKVSVQSGSGDKIELEAKLAVALCSGSVPMIPNIPGLAEVNPWGPRQATSASEVPEHLIVLGAGAVGCEMSAVYASFGGKVSLVCIAPEVLPRMDPEAGKLVRGSLESQGVKIHLSTEATKVHREANGSVKVELSTGETIQGTEILVAAGRKARTNDMGLEQFGLKTDGTPLPVNESLLVDSVPGDWLYAAGDINGRAPLTHSCKYHGKIAANAIIAKAKGINVRPREYDNVSATADHTAVPQVVFTNPNAASVGLTRTRAQKEGRAFREVTAPVVSVGAMLHAEGYKAGWAQWIVEEQTNKLLGATLVGDDVAELIHPSTVAIVGGLTLEQLTHAIPAFPTLSEVYLNLVDAAGA</sequence>
<name>A0A9P4IBQ9_9PEZI</name>
<dbReference type="PANTHER" id="PTHR22912">
    <property type="entry name" value="DISULFIDE OXIDOREDUCTASE"/>
    <property type="match status" value="1"/>
</dbReference>
<keyword evidence="5" id="KW-0547">Nucleotide-binding</keyword>
<dbReference type="AlphaFoldDB" id="A0A9P4IBQ9"/>
<evidence type="ECO:0000256" key="6">
    <source>
        <dbReference type="PIRSR" id="PIRSR000350-4"/>
    </source>
</evidence>
<dbReference type="InterPro" id="IPR004099">
    <property type="entry name" value="Pyr_nucl-diS_OxRdtase_dimer"/>
</dbReference>
<reference evidence="9" key="1">
    <citation type="journal article" date="2020" name="Stud. Mycol.">
        <title>101 Dothideomycetes genomes: a test case for predicting lifestyles and emergence of pathogens.</title>
        <authorList>
            <person name="Haridas S."/>
            <person name="Albert R."/>
            <person name="Binder M."/>
            <person name="Bloem J."/>
            <person name="Labutti K."/>
            <person name="Salamov A."/>
            <person name="Andreopoulos B."/>
            <person name="Baker S."/>
            <person name="Barry K."/>
            <person name="Bills G."/>
            <person name="Bluhm B."/>
            <person name="Cannon C."/>
            <person name="Castanera R."/>
            <person name="Culley D."/>
            <person name="Daum C."/>
            <person name="Ezra D."/>
            <person name="Gonzalez J."/>
            <person name="Henrissat B."/>
            <person name="Kuo A."/>
            <person name="Liang C."/>
            <person name="Lipzen A."/>
            <person name="Lutzoni F."/>
            <person name="Magnuson J."/>
            <person name="Mondo S."/>
            <person name="Nolan M."/>
            <person name="Ohm R."/>
            <person name="Pangilinan J."/>
            <person name="Park H.-J."/>
            <person name="Ramirez L."/>
            <person name="Alfaro M."/>
            <person name="Sun H."/>
            <person name="Tritt A."/>
            <person name="Yoshinaga Y."/>
            <person name="Zwiers L.-H."/>
            <person name="Turgeon B."/>
            <person name="Goodwin S."/>
            <person name="Spatafora J."/>
            <person name="Crous P."/>
            <person name="Grigoriev I."/>
        </authorList>
    </citation>
    <scope>NUCLEOTIDE SEQUENCE</scope>
    <source>
        <strain evidence="9">CBS 133067</strain>
    </source>
</reference>
<dbReference type="Proteomes" id="UP000799772">
    <property type="component" value="Unassembled WGS sequence"/>
</dbReference>
<dbReference type="Gene3D" id="3.30.390.30">
    <property type="match status" value="1"/>
</dbReference>
<dbReference type="Pfam" id="PF07992">
    <property type="entry name" value="Pyr_redox_2"/>
    <property type="match status" value="1"/>
</dbReference>
<feature type="binding site" evidence="5">
    <location>
        <position position="136"/>
    </location>
    <ligand>
        <name>FAD</name>
        <dbReference type="ChEBI" id="CHEBI:57692"/>
    </ligand>
</feature>
<proteinExistence type="inferred from homology"/>
<dbReference type="InterPro" id="IPR023753">
    <property type="entry name" value="FAD/NAD-binding_dom"/>
</dbReference>
<dbReference type="Pfam" id="PF02852">
    <property type="entry name" value="Pyr_redox_dim"/>
    <property type="match status" value="1"/>
</dbReference>
<feature type="binding site" evidence="5">
    <location>
        <begin position="203"/>
        <end position="210"/>
    </location>
    <ligand>
        <name>NAD(+)</name>
        <dbReference type="ChEBI" id="CHEBI:57540"/>
    </ligand>
</feature>
<keyword evidence="10" id="KW-1185">Reference proteome</keyword>
<evidence type="ECO:0000256" key="2">
    <source>
        <dbReference type="ARBA" id="ARBA00022630"/>
    </source>
</evidence>
<evidence type="ECO:0000313" key="9">
    <source>
        <dbReference type="EMBL" id="KAF2098961.1"/>
    </source>
</evidence>
<feature type="binding site" evidence="5">
    <location>
        <position position="70"/>
    </location>
    <ligand>
        <name>FAD</name>
        <dbReference type="ChEBI" id="CHEBI:57692"/>
    </ligand>
</feature>
<feature type="binding site" evidence="5">
    <location>
        <position position="291"/>
    </location>
    <ligand>
        <name>NAD(+)</name>
        <dbReference type="ChEBI" id="CHEBI:57540"/>
    </ligand>
</feature>
<protein>
    <submittedName>
        <fullName evidence="9">Dihydrolipoyl dehydrogenase</fullName>
    </submittedName>
</protein>
<comment type="cofactor">
    <cofactor evidence="5">
        <name>FAD</name>
        <dbReference type="ChEBI" id="CHEBI:57692"/>
    </cofactor>
    <text evidence="5">Binds 1 FAD per subunit.</text>
</comment>
<gene>
    <name evidence="9" type="ORF">NA57DRAFT_76195</name>
</gene>
<dbReference type="PRINTS" id="PR00368">
    <property type="entry name" value="FADPNR"/>
</dbReference>
<dbReference type="InterPro" id="IPR001100">
    <property type="entry name" value="Pyr_nuc-diS_OxRdtase"/>
</dbReference>
<feature type="domain" description="FAD/NAD(P)-binding" evidence="8">
    <location>
        <begin position="24"/>
        <end position="346"/>
    </location>
</feature>
<evidence type="ECO:0000313" key="10">
    <source>
        <dbReference type="Proteomes" id="UP000799772"/>
    </source>
</evidence>
<feature type="domain" description="Pyridine nucleotide-disulphide oxidoreductase dimerisation" evidence="7">
    <location>
        <begin position="382"/>
        <end position="488"/>
    </location>
</feature>
<comment type="similarity">
    <text evidence="1">Belongs to the class-I pyridine nucleotide-disulfide oxidoreductase family.</text>
</comment>
<dbReference type="PIRSF" id="PIRSF000350">
    <property type="entry name" value="Mercury_reductase_MerA"/>
    <property type="match status" value="1"/>
</dbReference>
<dbReference type="GO" id="GO:0004148">
    <property type="term" value="F:dihydrolipoyl dehydrogenase (NADH) activity"/>
    <property type="evidence" value="ECO:0007669"/>
    <property type="project" value="TreeGrafter"/>
</dbReference>
<keyword evidence="2" id="KW-0285">Flavoprotein</keyword>
<evidence type="ECO:0000259" key="7">
    <source>
        <dbReference type="Pfam" id="PF02852"/>
    </source>
</evidence>
<comment type="caution">
    <text evidence="9">The sequence shown here is derived from an EMBL/GenBank/DDBJ whole genome shotgun (WGS) entry which is preliminary data.</text>
</comment>
<dbReference type="GO" id="GO:0006103">
    <property type="term" value="P:2-oxoglutarate metabolic process"/>
    <property type="evidence" value="ECO:0007669"/>
    <property type="project" value="TreeGrafter"/>
</dbReference>
<feature type="binding site" evidence="5">
    <location>
        <position position="334"/>
    </location>
    <ligand>
        <name>FAD</name>
        <dbReference type="ChEBI" id="CHEBI:57692"/>
    </ligand>
</feature>
<accession>A0A9P4IBQ9</accession>
<feature type="disulfide bond" description="Redox-active" evidence="6">
    <location>
        <begin position="61"/>
        <end position="66"/>
    </location>
</feature>
<dbReference type="InterPro" id="IPR036188">
    <property type="entry name" value="FAD/NAD-bd_sf"/>
</dbReference>
<organism evidence="9 10">
    <name type="scientific">Rhizodiscina lignyota</name>
    <dbReference type="NCBI Taxonomy" id="1504668"/>
    <lineage>
        <taxon>Eukaryota</taxon>
        <taxon>Fungi</taxon>
        <taxon>Dikarya</taxon>
        <taxon>Ascomycota</taxon>
        <taxon>Pezizomycotina</taxon>
        <taxon>Dothideomycetes</taxon>
        <taxon>Pleosporomycetidae</taxon>
        <taxon>Aulographales</taxon>
        <taxon>Rhizodiscinaceae</taxon>
        <taxon>Rhizodiscina</taxon>
    </lineage>
</organism>
<keyword evidence="3 5" id="KW-0274">FAD</keyword>